<reference evidence="2 3" key="1">
    <citation type="submission" date="2018-08" db="EMBL/GenBank/DDBJ databases">
        <title>Genome and evolution of the arbuscular mycorrhizal fungus Diversispora epigaea (formerly Glomus versiforme) and its bacterial endosymbionts.</title>
        <authorList>
            <person name="Sun X."/>
            <person name="Fei Z."/>
            <person name="Harrison M."/>
        </authorList>
    </citation>
    <scope>NUCLEOTIDE SEQUENCE [LARGE SCALE GENOMIC DNA]</scope>
    <source>
        <strain evidence="2 3">IT104</strain>
    </source>
</reference>
<feature type="domain" description="TLDc" evidence="1">
    <location>
        <begin position="7"/>
        <end position="165"/>
    </location>
</feature>
<evidence type="ECO:0000313" key="3">
    <source>
        <dbReference type="Proteomes" id="UP000266861"/>
    </source>
</evidence>
<dbReference type="Proteomes" id="UP000266861">
    <property type="component" value="Unassembled WGS sequence"/>
</dbReference>
<dbReference type="Pfam" id="PF07534">
    <property type="entry name" value="TLD"/>
    <property type="match status" value="1"/>
</dbReference>
<dbReference type="InterPro" id="IPR006571">
    <property type="entry name" value="TLDc_dom"/>
</dbReference>
<sequence length="173" mass="19942">MPTLKSKFSAIINEDHVAELSSWIDRKSTIYSLSFVPYEFQLILRGSRDAKTFWNMCHGCAGTIVVVKVAGTDEIIGGYNPLTWDNLKILRRVINSDGALFYHNSNKQNINGPYFGACEFMMKSEVSDFTQDKQCWCSIALVKYEKPIRTTSKRFSIYDYEVFKIIKKQIPNR</sequence>
<dbReference type="OrthoDB" id="10065050at2759"/>
<dbReference type="AlphaFoldDB" id="A0A397GJI9"/>
<organism evidence="2 3">
    <name type="scientific">Diversispora epigaea</name>
    <dbReference type="NCBI Taxonomy" id="1348612"/>
    <lineage>
        <taxon>Eukaryota</taxon>
        <taxon>Fungi</taxon>
        <taxon>Fungi incertae sedis</taxon>
        <taxon>Mucoromycota</taxon>
        <taxon>Glomeromycotina</taxon>
        <taxon>Glomeromycetes</taxon>
        <taxon>Diversisporales</taxon>
        <taxon>Diversisporaceae</taxon>
        <taxon>Diversispora</taxon>
    </lineage>
</organism>
<name>A0A397GJI9_9GLOM</name>
<evidence type="ECO:0000313" key="2">
    <source>
        <dbReference type="EMBL" id="RHZ51142.1"/>
    </source>
</evidence>
<proteinExistence type="predicted"/>
<dbReference type="EMBL" id="PQFF01000421">
    <property type="protein sequence ID" value="RHZ51142.1"/>
    <property type="molecule type" value="Genomic_DNA"/>
</dbReference>
<accession>A0A397GJI9</accession>
<keyword evidence="3" id="KW-1185">Reference proteome</keyword>
<evidence type="ECO:0000259" key="1">
    <source>
        <dbReference type="Pfam" id="PF07534"/>
    </source>
</evidence>
<protein>
    <recommendedName>
        <fullName evidence="1">TLDc domain-containing protein</fullName>
    </recommendedName>
</protein>
<comment type="caution">
    <text evidence="2">The sequence shown here is derived from an EMBL/GenBank/DDBJ whole genome shotgun (WGS) entry which is preliminary data.</text>
</comment>
<gene>
    <name evidence="2" type="ORF">Glove_482g58</name>
</gene>